<feature type="region of interest" description="Disordered" evidence="13">
    <location>
        <begin position="510"/>
        <end position="558"/>
    </location>
</feature>
<evidence type="ECO:0000256" key="7">
    <source>
        <dbReference type="ARBA" id="ARBA00023273"/>
    </source>
</evidence>
<feature type="coiled-coil region" evidence="12">
    <location>
        <begin position="906"/>
        <end position="933"/>
    </location>
</feature>
<evidence type="ECO:0000256" key="2">
    <source>
        <dbReference type="ARBA" id="ARBA00004316"/>
    </source>
</evidence>
<dbReference type="SUPFAM" id="SSF50729">
    <property type="entry name" value="PH domain-like"/>
    <property type="match status" value="1"/>
</dbReference>
<proteinExistence type="predicted"/>
<feature type="compositionally biased region" description="Low complexity" evidence="13">
    <location>
        <begin position="242"/>
        <end position="254"/>
    </location>
</feature>
<dbReference type="Gene3D" id="2.30.29.30">
    <property type="entry name" value="Pleckstrin-homology domain (PH domain)/Phosphotyrosine-binding domain (PTB)"/>
    <property type="match status" value="1"/>
</dbReference>
<keyword evidence="18" id="KW-1185">Reference proteome</keyword>
<dbReference type="EMBL" id="VTPC01006943">
    <property type="protein sequence ID" value="KAF2894520.1"/>
    <property type="molecule type" value="Genomic_DNA"/>
</dbReference>
<feature type="compositionally biased region" description="Low complexity" evidence="13">
    <location>
        <begin position="361"/>
        <end position="400"/>
    </location>
</feature>
<dbReference type="SMART" id="SM00222">
    <property type="entry name" value="Sec7"/>
    <property type="match status" value="1"/>
</dbReference>
<feature type="compositionally biased region" description="Basic and acidic residues" evidence="13">
    <location>
        <begin position="510"/>
        <end position="542"/>
    </location>
</feature>
<name>A0A8K0D4K2_IGNLU</name>
<dbReference type="GO" id="GO:0005085">
    <property type="term" value="F:guanyl-nucleotide exchange factor activity"/>
    <property type="evidence" value="ECO:0007669"/>
    <property type="project" value="UniProtKB-KW"/>
</dbReference>
<dbReference type="Pfam" id="PF01369">
    <property type="entry name" value="Sec7"/>
    <property type="match status" value="1"/>
</dbReference>
<sequence>MAEELLVVLNRKDNSGLGFSLLGKPGFPPIIYNILEDSPAAESGEVEVGDVILKINETDVNKFSTKEVLKCLRLSSDPVTLKIRRDPKLKATVRKQLLSPSGDVDMTGVRSKSGLTNTVYSHQRPEPAVHQPHVRTNGTCSEEEALLADHFQEDERLQWEPLSSDIYKPKGPPKFEAYMMTGEHILNISRTQQISLLPKQQKKLDNLRYRNSHSHSHHHRHQHNSVPNSPNEMDMGLRTHKSNSSSANTSPVSANKRDSNLQGGESAKPLGFNSNTFVRTSRSEDQLQMQKDSSMSAVDIEIEDDVTSSLNTLLDTRPDVGSNSSSSNNVCSSTKSDRIVWTYNAPVTTSLEQHKPCCHTMSNGSSSSRSNSSPSSPSPMRSRSGSPASPTSVSSSVMSSHSGSCRLPYTLTNGPHADTGQCHRTNGDYSISEAISNISSPDYHDDNSMGIRDCVMEISDHSDSDSTLLVSEPRQRHSGNTDSDHRIVIQVKGPDKDLIGLKDRGKVYSDSGKIKSDIHGDQEVSNSRDDITEEGITLKEAGRSTSSPPSSEDDSDIESLHSFHYSPKAVDLPSAIRLAKRLYCLDGFKKSDVSRHLSKNNEFSRAVADEYLKYFDFDKDTLDIALRKFLKQFSLTGETQERERVLVHFSKRYLDCNPGSFNSQDAVHTLTCAIMLLNTDLHGQNITRKMTCNEFIENLAGLNECENFPREILKQLYHAIKNYPLEWALDDETEEGASQVQMKAQDPAILGGNPFLDIPNSANTIEYKKGYVMRKCCYDSNAKRTPFHKRSWKMFYCTLRDLILYLHKDENGFRKNQMSDSLHNAIRIHHALATKAADYTKKQYVFRLQTADQAEYLFQTSDSKELQSWIDTINFVCASLSAQPLEAAVGSQKKFQRPLLPCSRTKLNLRDQLHDHEERVMRLESELEEHHKSPPERGSKSLVIQNYKEKEVYLNYELKRYKTYSYILRSRLSQYPEVEVSLAENSIGELDEASGVALLEGPSGGIVPPPIPDRRSPVTNRCCCMHATGRNSPDRSTYIYLPATKP</sequence>
<dbReference type="InterPro" id="IPR001605">
    <property type="entry name" value="PH_dom-spectrin-type"/>
</dbReference>
<dbReference type="CDD" id="cd00171">
    <property type="entry name" value="Sec7"/>
    <property type="match status" value="1"/>
</dbReference>
<dbReference type="InterPro" id="IPR023394">
    <property type="entry name" value="Sec7_C_sf"/>
</dbReference>
<dbReference type="SUPFAM" id="SSF48425">
    <property type="entry name" value="Sec7 domain"/>
    <property type="match status" value="1"/>
</dbReference>
<evidence type="ECO:0000256" key="12">
    <source>
        <dbReference type="SAM" id="Coils"/>
    </source>
</evidence>
<dbReference type="Pfam" id="PF00595">
    <property type="entry name" value="PDZ"/>
    <property type="match status" value="1"/>
</dbReference>
<evidence type="ECO:0000313" key="17">
    <source>
        <dbReference type="EMBL" id="KAF2894520.1"/>
    </source>
</evidence>
<dbReference type="PROSITE" id="PS50003">
    <property type="entry name" value="PH_DOMAIN"/>
    <property type="match status" value="1"/>
</dbReference>
<dbReference type="GO" id="GO:0042995">
    <property type="term" value="C:cell projection"/>
    <property type="evidence" value="ECO:0007669"/>
    <property type="project" value="UniProtKB-SubCell"/>
</dbReference>
<dbReference type="GO" id="GO:0005886">
    <property type="term" value="C:plasma membrane"/>
    <property type="evidence" value="ECO:0007669"/>
    <property type="project" value="UniProtKB-SubCell"/>
</dbReference>
<dbReference type="Pfam" id="PF15410">
    <property type="entry name" value="PH_9"/>
    <property type="match status" value="1"/>
</dbReference>
<comment type="subcellular location">
    <subcellularLocation>
        <location evidence="1">Cell membrane</location>
    </subcellularLocation>
    <subcellularLocation>
        <location evidence="2">Cell projection</location>
    </subcellularLocation>
</comment>
<protein>
    <recommendedName>
        <fullName evidence="9">PH and SEC7 domain-containing protein 4</fullName>
    </recommendedName>
    <alternativeName>
        <fullName evidence="10">Exchange factor for ADP-ribosylation factor guanine nucleotide factor 6 B</fullName>
    </alternativeName>
    <alternativeName>
        <fullName evidence="11">Pleckstrin homology and SEC7 domain-containing protein 4</fullName>
    </alternativeName>
</protein>
<dbReference type="PANTHER" id="PTHR10663">
    <property type="entry name" value="GUANYL-NUCLEOTIDE EXCHANGE FACTOR"/>
    <property type="match status" value="1"/>
</dbReference>
<evidence type="ECO:0000256" key="13">
    <source>
        <dbReference type="SAM" id="MobiDB-lite"/>
    </source>
</evidence>
<comment type="caution">
    <text evidence="17">The sequence shown here is derived from an EMBL/GenBank/DDBJ whole genome shotgun (WGS) entry which is preliminary data.</text>
</comment>
<dbReference type="CDD" id="cd13295">
    <property type="entry name" value="PH_EFA6"/>
    <property type="match status" value="1"/>
</dbReference>
<evidence type="ECO:0000256" key="3">
    <source>
        <dbReference type="ARBA" id="ARBA00022475"/>
    </source>
</evidence>
<evidence type="ECO:0000256" key="10">
    <source>
        <dbReference type="ARBA" id="ARBA00076132"/>
    </source>
</evidence>
<evidence type="ECO:0000259" key="16">
    <source>
        <dbReference type="PROSITE" id="PS50190"/>
    </source>
</evidence>
<dbReference type="InterPro" id="IPR001849">
    <property type="entry name" value="PH_domain"/>
</dbReference>
<dbReference type="GO" id="GO:0032012">
    <property type="term" value="P:regulation of ARF protein signal transduction"/>
    <property type="evidence" value="ECO:0007669"/>
    <property type="project" value="InterPro"/>
</dbReference>
<dbReference type="InterPro" id="IPR011993">
    <property type="entry name" value="PH-like_dom_sf"/>
</dbReference>
<dbReference type="InterPro" id="IPR000904">
    <property type="entry name" value="Sec7_dom"/>
</dbReference>
<dbReference type="PROSITE" id="PS50190">
    <property type="entry name" value="SEC7"/>
    <property type="match status" value="1"/>
</dbReference>
<evidence type="ECO:0000256" key="4">
    <source>
        <dbReference type="ARBA" id="ARBA00022658"/>
    </source>
</evidence>
<dbReference type="FunFam" id="2.30.29.30:FF:000267">
    <property type="entry name" value="PH and SEC7 domain-containing protein 4"/>
    <property type="match status" value="1"/>
</dbReference>
<keyword evidence="5" id="KW-0446">Lipid-binding</keyword>
<feature type="domain" description="PDZ" evidence="15">
    <location>
        <begin position="6"/>
        <end position="87"/>
    </location>
</feature>
<feature type="region of interest" description="Disordered" evidence="13">
    <location>
        <begin position="313"/>
        <end position="332"/>
    </location>
</feature>
<evidence type="ECO:0000313" key="18">
    <source>
        <dbReference type="Proteomes" id="UP000801492"/>
    </source>
</evidence>
<reference evidence="17" key="1">
    <citation type="submission" date="2019-08" db="EMBL/GenBank/DDBJ databases">
        <title>The genome of the North American firefly Photinus pyralis.</title>
        <authorList>
            <consortium name="Photinus pyralis genome working group"/>
            <person name="Fallon T.R."/>
            <person name="Sander Lower S.E."/>
            <person name="Weng J.-K."/>
        </authorList>
    </citation>
    <scope>NUCLEOTIDE SEQUENCE</scope>
    <source>
        <strain evidence="17">TRF0915ILg1</strain>
        <tissue evidence="17">Whole body</tissue>
    </source>
</reference>
<keyword evidence="7" id="KW-0966">Cell projection</keyword>
<dbReference type="Gene3D" id="2.30.42.10">
    <property type="match status" value="1"/>
</dbReference>
<evidence type="ECO:0000256" key="5">
    <source>
        <dbReference type="ARBA" id="ARBA00023121"/>
    </source>
</evidence>
<dbReference type="PROSITE" id="PS50106">
    <property type="entry name" value="PDZ"/>
    <property type="match status" value="1"/>
</dbReference>
<accession>A0A8K0D4K2</accession>
<dbReference type="Gene3D" id="1.10.1000.11">
    <property type="entry name" value="Arf Nucleotide-binding Site Opener,domain 2"/>
    <property type="match status" value="1"/>
</dbReference>
<evidence type="ECO:0000256" key="6">
    <source>
        <dbReference type="ARBA" id="ARBA00023136"/>
    </source>
</evidence>
<evidence type="ECO:0000256" key="1">
    <source>
        <dbReference type="ARBA" id="ARBA00004236"/>
    </source>
</evidence>
<evidence type="ECO:0000259" key="14">
    <source>
        <dbReference type="PROSITE" id="PS50003"/>
    </source>
</evidence>
<keyword evidence="3" id="KW-1003">Cell membrane</keyword>
<evidence type="ECO:0000256" key="11">
    <source>
        <dbReference type="ARBA" id="ARBA00081986"/>
    </source>
</evidence>
<dbReference type="InterPro" id="IPR001478">
    <property type="entry name" value="PDZ"/>
</dbReference>
<gene>
    <name evidence="17" type="ORF">ILUMI_11648</name>
</gene>
<dbReference type="FunFam" id="1.10.1000.11:FF:000004">
    <property type="entry name" value="PH and SEC7 domain-containing protein 2"/>
    <property type="match status" value="1"/>
</dbReference>
<dbReference type="OrthoDB" id="2157641at2759"/>
<dbReference type="InterPro" id="IPR035999">
    <property type="entry name" value="Sec7_dom_sf"/>
</dbReference>
<evidence type="ECO:0000256" key="9">
    <source>
        <dbReference type="ARBA" id="ARBA00074922"/>
    </source>
</evidence>
<evidence type="ECO:0000256" key="8">
    <source>
        <dbReference type="ARBA" id="ARBA00059899"/>
    </source>
</evidence>
<keyword evidence="12" id="KW-0175">Coiled coil</keyword>
<feature type="region of interest" description="Disordered" evidence="13">
    <location>
        <begin position="209"/>
        <end position="275"/>
    </location>
</feature>
<keyword evidence="6" id="KW-0472">Membrane</keyword>
<feature type="domain" description="PH" evidence="14">
    <location>
        <begin position="765"/>
        <end position="878"/>
    </location>
</feature>
<dbReference type="CDD" id="cd00136">
    <property type="entry name" value="PDZ_canonical"/>
    <property type="match status" value="1"/>
</dbReference>
<dbReference type="SMART" id="SM00233">
    <property type="entry name" value="PH"/>
    <property type="match status" value="1"/>
</dbReference>
<dbReference type="SMART" id="SM00228">
    <property type="entry name" value="PDZ"/>
    <property type="match status" value="1"/>
</dbReference>
<dbReference type="Proteomes" id="UP000801492">
    <property type="component" value="Unassembled WGS sequence"/>
</dbReference>
<feature type="region of interest" description="Disordered" evidence="13">
    <location>
        <begin position="354"/>
        <end position="400"/>
    </location>
</feature>
<comment type="function">
    <text evidence="8">Guanine nucleotide exchange factor for ARF6 and ARL14/ARF7. Through ARL14 activation, controls the movement of MHC class II-containing vesicles along the actin cytoskeleton in dendritic cells. Involved in membrane recycling. Interacts with several phosphatidylinositol phosphate species, including phosphatidylinositol 3,4-bisphosphate, phosphatidylinositol 3,5-bisphosphate and phosphatidylinositol 4,5-bisphosphate.</text>
</comment>
<dbReference type="InterPro" id="IPR041681">
    <property type="entry name" value="PH_9"/>
</dbReference>
<evidence type="ECO:0000259" key="15">
    <source>
        <dbReference type="PROSITE" id="PS50106"/>
    </source>
</evidence>
<dbReference type="InterPro" id="IPR036034">
    <property type="entry name" value="PDZ_sf"/>
</dbReference>
<keyword evidence="4" id="KW-0344">Guanine-nucleotide releasing factor</keyword>
<dbReference type="GO" id="GO:0005543">
    <property type="term" value="F:phospholipid binding"/>
    <property type="evidence" value="ECO:0007669"/>
    <property type="project" value="InterPro"/>
</dbReference>
<dbReference type="PRINTS" id="PR00683">
    <property type="entry name" value="SPECTRINPH"/>
</dbReference>
<dbReference type="AlphaFoldDB" id="A0A8K0D4K2"/>
<organism evidence="17 18">
    <name type="scientific">Ignelater luminosus</name>
    <name type="common">Cucubano</name>
    <name type="synonym">Pyrophorus luminosus</name>
    <dbReference type="NCBI Taxonomy" id="2038154"/>
    <lineage>
        <taxon>Eukaryota</taxon>
        <taxon>Metazoa</taxon>
        <taxon>Ecdysozoa</taxon>
        <taxon>Arthropoda</taxon>
        <taxon>Hexapoda</taxon>
        <taxon>Insecta</taxon>
        <taxon>Pterygota</taxon>
        <taxon>Neoptera</taxon>
        <taxon>Endopterygota</taxon>
        <taxon>Coleoptera</taxon>
        <taxon>Polyphaga</taxon>
        <taxon>Elateriformia</taxon>
        <taxon>Elateroidea</taxon>
        <taxon>Elateridae</taxon>
        <taxon>Agrypninae</taxon>
        <taxon>Pyrophorini</taxon>
        <taxon>Ignelater</taxon>
    </lineage>
</organism>
<dbReference type="SUPFAM" id="SSF50156">
    <property type="entry name" value="PDZ domain-like"/>
    <property type="match status" value="1"/>
</dbReference>
<feature type="domain" description="SEC7" evidence="16">
    <location>
        <begin position="521"/>
        <end position="723"/>
    </location>
</feature>
<feature type="compositionally biased region" description="Low complexity" evidence="13">
    <location>
        <begin position="322"/>
        <end position="332"/>
    </location>
</feature>
<feature type="compositionally biased region" description="Basic residues" evidence="13">
    <location>
        <begin position="210"/>
        <end position="223"/>
    </location>
</feature>
<dbReference type="PANTHER" id="PTHR10663:SF376">
    <property type="entry name" value="PH AND SEC7 DOMAIN-CONTAINING PROTEIN"/>
    <property type="match status" value="1"/>
</dbReference>